<evidence type="ECO:0000313" key="5">
    <source>
        <dbReference type="Proteomes" id="UP001054857"/>
    </source>
</evidence>
<reference evidence="4 5" key="1">
    <citation type="journal article" date="2021" name="Sci. Rep.">
        <title>Genome sequencing of the multicellular alga Astrephomene provides insights into convergent evolution of germ-soma differentiation.</title>
        <authorList>
            <person name="Yamashita S."/>
            <person name="Yamamoto K."/>
            <person name="Matsuzaki R."/>
            <person name="Suzuki S."/>
            <person name="Yamaguchi H."/>
            <person name="Hirooka S."/>
            <person name="Minakuchi Y."/>
            <person name="Miyagishima S."/>
            <person name="Kawachi M."/>
            <person name="Toyoda A."/>
            <person name="Nozaki H."/>
        </authorList>
    </citation>
    <scope>NUCLEOTIDE SEQUENCE [LARGE SCALE GENOMIC DNA]</scope>
    <source>
        <strain evidence="4 5">NIES-4017</strain>
    </source>
</reference>
<feature type="non-terminal residue" evidence="4">
    <location>
        <position position="394"/>
    </location>
</feature>
<evidence type="ECO:0000313" key="4">
    <source>
        <dbReference type="EMBL" id="GFR45398.1"/>
    </source>
</evidence>
<feature type="non-terminal residue" evidence="4">
    <location>
        <position position="1"/>
    </location>
</feature>
<feature type="region of interest" description="Disordered" evidence="1">
    <location>
        <begin position="171"/>
        <end position="199"/>
    </location>
</feature>
<organism evidence="4 5">
    <name type="scientific">Astrephomene gubernaculifera</name>
    <dbReference type="NCBI Taxonomy" id="47775"/>
    <lineage>
        <taxon>Eukaryota</taxon>
        <taxon>Viridiplantae</taxon>
        <taxon>Chlorophyta</taxon>
        <taxon>core chlorophytes</taxon>
        <taxon>Chlorophyceae</taxon>
        <taxon>CS clade</taxon>
        <taxon>Chlamydomonadales</taxon>
        <taxon>Astrephomenaceae</taxon>
        <taxon>Astrephomene</taxon>
    </lineage>
</organism>
<feature type="domain" description="POLQ-like helical" evidence="3">
    <location>
        <begin position="253"/>
        <end position="390"/>
    </location>
</feature>
<evidence type="ECO:0000259" key="2">
    <source>
        <dbReference type="Pfam" id="PF20470"/>
    </source>
</evidence>
<proteinExistence type="predicted"/>
<dbReference type="InterPro" id="IPR048960">
    <property type="entry name" value="POLQ-like_helical"/>
</dbReference>
<dbReference type="Pfam" id="PF20470">
    <property type="entry name" value="HTH_61"/>
    <property type="match status" value="1"/>
</dbReference>
<dbReference type="InterPro" id="IPR046931">
    <property type="entry name" value="HTH_61"/>
</dbReference>
<protein>
    <submittedName>
        <fullName evidence="4">Uncharacterized protein</fullName>
    </submittedName>
</protein>
<evidence type="ECO:0000259" key="3">
    <source>
        <dbReference type="Pfam" id="PF21099"/>
    </source>
</evidence>
<comment type="caution">
    <text evidence="4">The sequence shown here is derived from an EMBL/GenBank/DDBJ whole genome shotgun (WGS) entry which is preliminary data.</text>
</comment>
<gene>
    <name evidence="4" type="ORF">Agub_g6681</name>
</gene>
<dbReference type="AlphaFoldDB" id="A0AAD3DRK0"/>
<evidence type="ECO:0000256" key="1">
    <source>
        <dbReference type="SAM" id="MobiDB-lite"/>
    </source>
</evidence>
<accession>A0AAD3DRK0</accession>
<feature type="domain" description="DNA polymerase theta-like helix-turn-helix" evidence="2">
    <location>
        <begin position="109"/>
        <end position="167"/>
    </location>
</feature>
<sequence>AGQSPIGEAFLIGKGAPHRLQGEWRDVCRLMTARLPPLRCCLLDAVAAADAPEGTGAGGRAKAAAAGKPAAASGLPGASAAAGVGTAAAAAAAVPAGGKAKAAAEGSGETHLQRMLLEGIANGSVSTGATVEALIKSTLLFQQAGYDQIAAATHSALTSLRQRRLVTFSQHSPQRQAGGGPGSAAAAGPGSGKVPQRSAAGKGTAVAAGLRVTQGAGGAGGGASVAAGALWQPTQVGRAIYESSLPTGIGQELYGRLLRALEGLALEGGLQLLYLLQSEPLPVEIANWEVWAAMLEGLPREPHRRVAEVLGVTPGYAQRLATGRRGSPEESGRHNRFASACLLHDVMCEGDLRDLEQSWGAAGGLTKNGISRGQLQKLQADLSQWAGMAAVMAG</sequence>
<dbReference type="EMBL" id="BMAR01000010">
    <property type="protein sequence ID" value="GFR45398.1"/>
    <property type="molecule type" value="Genomic_DNA"/>
</dbReference>
<dbReference type="Pfam" id="PF21099">
    <property type="entry name" value="POLQ_helical"/>
    <property type="match status" value="1"/>
</dbReference>
<keyword evidence="5" id="KW-1185">Reference proteome</keyword>
<dbReference type="Gene3D" id="1.10.3380.20">
    <property type="match status" value="1"/>
</dbReference>
<name>A0AAD3DRK0_9CHLO</name>
<dbReference type="Proteomes" id="UP001054857">
    <property type="component" value="Unassembled WGS sequence"/>
</dbReference>